<dbReference type="RefSeq" id="WP_008108319.1">
    <property type="nucleotide sequence ID" value="NZ_FOSD01000004.1"/>
</dbReference>
<reference evidence="1 2" key="1">
    <citation type="submission" date="2016-10" db="EMBL/GenBank/DDBJ databases">
        <authorList>
            <person name="Varghese N."/>
            <person name="Submissions S."/>
        </authorList>
    </citation>
    <scope>NUCLEOTIDE SEQUENCE [LARGE SCALE GENOMIC DNA]</scope>
    <source>
        <strain evidence="1 2">YR512</strain>
    </source>
</reference>
<dbReference type="EMBL" id="FOSD01000004">
    <property type="protein sequence ID" value="SFK04331.1"/>
    <property type="molecule type" value="Genomic_DNA"/>
</dbReference>
<protein>
    <recommendedName>
        <fullName evidence="3">DUF2158 domain-containing protein</fullName>
    </recommendedName>
</protein>
<keyword evidence="2" id="KW-1185">Reference proteome</keyword>
<name>A0A1I3WCX4_9GAMM</name>
<evidence type="ECO:0000313" key="1">
    <source>
        <dbReference type="EMBL" id="SFK04331.1"/>
    </source>
</evidence>
<sequence length="59" mass="6787">MFNVDDFVQSKTGGPKMQVLRVEGDMLWCARVDDHIKREIEVRADTVNLYHEDGDFGVC</sequence>
<dbReference type="Proteomes" id="UP000198841">
    <property type="component" value="Unassembled WGS sequence"/>
</dbReference>
<evidence type="ECO:0000313" key="2">
    <source>
        <dbReference type="Proteomes" id="UP000198841"/>
    </source>
</evidence>
<evidence type="ECO:0008006" key="3">
    <source>
        <dbReference type="Google" id="ProtNLM"/>
    </source>
</evidence>
<gene>
    <name evidence="1" type="ORF">SAMN05518863_104106</name>
</gene>
<comment type="caution">
    <text evidence="1">The sequence shown here is derived from an EMBL/GenBank/DDBJ whole genome shotgun (WGS) entry which is preliminary data.</text>
</comment>
<proteinExistence type="predicted"/>
<accession>A0A1I3WCX4</accession>
<organism evidence="1 2">
    <name type="scientific">Candidatus Pantoea symbiotica</name>
    <dbReference type="NCBI Taxonomy" id="1884370"/>
    <lineage>
        <taxon>Bacteria</taxon>
        <taxon>Pseudomonadati</taxon>
        <taxon>Pseudomonadota</taxon>
        <taxon>Gammaproteobacteria</taxon>
        <taxon>Enterobacterales</taxon>
        <taxon>Erwiniaceae</taxon>
        <taxon>Pantoea</taxon>
    </lineage>
</organism>